<dbReference type="RefSeq" id="WP_260572816.1">
    <property type="nucleotide sequence ID" value="NZ_CP104205.1"/>
</dbReference>
<accession>A0ABY5Y7T8</accession>
<dbReference type="EMBL" id="CP104205">
    <property type="protein sequence ID" value="UWX54964.1"/>
    <property type="molecule type" value="Genomic_DNA"/>
</dbReference>
<evidence type="ECO:0000313" key="1">
    <source>
        <dbReference type="EMBL" id="UWX54964.1"/>
    </source>
</evidence>
<name>A0ABY5Y7T8_9FLAO</name>
<protein>
    <submittedName>
        <fullName evidence="1">Uncharacterized protein</fullName>
    </submittedName>
</protein>
<organism evidence="1 2">
    <name type="scientific">Maribacter litopenaei</name>
    <dbReference type="NCBI Taxonomy" id="2976127"/>
    <lineage>
        <taxon>Bacteria</taxon>
        <taxon>Pseudomonadati</taxon>
        <taxon>Bacteroidota</taxon>
        <taxon>Flavobacteriia</taxon>
        <taxon>Flavobacteriales</taxon>
        <taxon>Flavobacteriaceae</taxon>
        <taxon>Maribacter</taxon>
    </lineage>
</organism>
<dbReference type="Proteomes" id="UP001059209">
    <property type="component" value="Chromosome"/>
</dbReference>
<reference evidence="1" key="1">
    <citation type="submission" date="2022-09" db="EMBL/GenBank/DDBJ databases">
        <title>Maribacter litopenaei sp. nov., isolated from the intestinal tract of the Pacific White Shrimp, Litopenaeus vannamei.</title>
        <authorList>
            <person name="Kim S.Y."/>
            <person name="Hwang C.Y."/>
        </authorList>
    </citation>
    <scope>NUCLEOTIDE SEQUENCE</scope>
    <source>
        <strain evidence="1">HL-LV01</strain>
    </source>
</reference>
<gene>
    <name evidence="1" type="ORF">NYZ99_19950</name>
</gene>
<sequence length="134" mass="15697">MTKDTALLLDRSQDDFSLSRRIYSNWDYQLATSNDNVRDYETLNYSFQVIKDAFPTVKVEQVLDSLEPNVSYYTGEATDDYGIKKIDLVYYEQGNEENERILELNAPNTNFHNFYYTFPSRSQFRGGKNLCVLL</sequence>
<proteinExistence type="predicted"/>
<keyword evidence="2" id="KW-1185">Reference proteome</keyword>
<evidence type="ECO:0000313" key="2">
    <source>
        <dbReference type="Proteomes" id="UP001059209"/>
    </source>
</evidence>